<sequence length="278" mass="29637">MTTTLRPTGPEERTADQGRSRAFAITVNGRRVGGLRLATDARFAHHAGRLLELTVQPAERRRGRATVAALAAEEVLRDWGCGQVDITVPDGAPGALRLAGALGYTTRGRTLGKALGQPPPPPPEESRPRALTEAEYQEWLAAERAHYAAAWTERGVPREWAAFRAHAATAAALPAGLATPGVLARVLEHRGVRVGSCWLARTDQAATGDPVVMGVRVAPEHRGLGHGHTLLAHAERLAAERGAGRLAAYAFAGNLPATRLAVSLGYQPLRHHLSKPLR</sequence>
<evidence type="ECO:0000259" key="4">
    <source>
        <dbReference type="PROSITE" id="PS51186"/>
    </source>
</evidence>
<dbReference type="InterPro" id="IPR050832">
    <property type="entry name" value="Bact_Acetyltransf"/>
</dbReference>
<keyword evidence="6" id="KW-1185">Reference proteome</keyword>
<dbReference type="Proteomes" id="UP001183410">
    <property type="component" value="Unassembled WGS sequence"/>
</dbReference>
<dbReference type="Pfam" id="PF00583">
    <property type="entry name" value="Acetyltransf_1"/>
    <property type="match status" value="2"/>
</dbReference>
<protein>
    <submittedName>
        <fullName evidence="5">GNAT family N-acetyltransferase</fullName>
    </submittedName>
</protein>
<evidence type="ECO:0000313" key="5">
    <source>
        <dbReference type="EMBL" id="MDT0268939.1"/>
    </source>
</evidence>
<proteinExistence type="predicted"/>
<dbReference type="PANTHER" id="PTHR43877:SF2">
    <property type="entry name" value="AMINOALKYLPHOSPHONATE N-ACETYLTRANSFERASE-RELATED"/>
    <property type="match status" value="1"/>
</dbReference>
<keyword evidence="2" id="KW-0012">Acyltransferase</keyword>
<dbReference type="EMBL" id="JAVREO010000013">
    <property type="protein sequence ID" value="MDT0268939.1"/>
    <property type="molecule type" value="Genomic_DNA"/>
</dbReference>
<dbReference type="RefSeq" id="WP_311669019.1">
    <property type="nucleotide sequence ID" value="NZ_JAVREO010000013.1"/>
</dbReference>
<gene>
    <name evidence="5" type="ORF">RM844_21865</name>
</gene>
<dbReference type="Gene3D" id="3.40.630.30">
    <property type="match status" value="2"/>
</dbReference>
<dbReference type="SUPFAM" id="SSF55729">
    <property type="entry name" value="Acyl-CoA N-acyltransferases (Nat)"/>
    <property type="match status" value="2"/>
</dbReference>
<evidence type="ECO:0000256" key="2">
    <source>
        <dbReference type="ARBA" id="ARBA00023315"/>
    </source>
</evidence>
<accession>A0ABU2JWQ8</accession>
<feature type="domain" description="N-acetyltransferase" evidence="4">
    <location>
        <begin position="1"/>
        <end position="130"/>
    </location>
</feature>
<dbReference type="CDD" id="cd04301">
    <property type="entry name" value="NAT_SF"/>
    <property type="match status" value="1"/>
</dbReference>
<comment type="caution">
    <text evidence="5">The sequence shown here is derived from an EMBL/GenBank/DDBJ whole genome shotgun (WGS) entry which is preliminary data.</text>
</comment>
<dbReference type="InterPro" id="IPR000182">
    <property type="entry name" value="GNAT_dom"/>
</dbReference>
<feature type="domain" description="N-acetyltransferase" evidence="4">
    <location>
        <begin position="126"/>
        <end position="278"/>
    </location>
</feature>
<dbReference type="PANTHER" id="PTHR43877">
    <property type="entry name" value="AMINOALKYLPHOSPHONATE N-ACETYLTRANSFERASE-RELATED-RELATED"/>
    <property type="match status" value="1"/>
</dbReference>
<organism evidence="5 6">
    <name type="scientific">Streptomyces chisholmiae</name>
    <dbReference type="NCBI Taxonomy" id="3075540"/>
    <lineage>
        <taxon>Bacteria</taxon>
        <taxon>Bacillati</taxon>
        <taxon>Actinomycetota</taxon>
        <taxon>Actinomycetes</taxon>
        <taxon>Kitasatosporales</taxon>
        <taxon>Streptomycetaceae</taxon>
        <taxon>Streptomyces</taxon>
    </lineage>
</organism>
<keyword evidence="1" id="KW-0808">Transferase</keyword>
<dbReference type="PROSITE" id="PS51186">
    <property type="entry name" value="GNAT"/>
    <property type="match status" value="2"/>
</dbReference>
<evidence type="ECO:0000313" key="6">
    <source>
        <dbReference type="Proteomes" id="UP001183410"/>
    </source>
</evidence>
<evidence type="ECO:0000256" key="3">
    <source>
        <dbReference type="SAM" id="MobiDB-lite"/>
    </source>
</evidence>
<name>A0ABU2JWQ8_9ACTN</name>
<dbReference type="InterPro" id="IPR016181">
    <property type="entry name" value="Acyl_CoA_acyltransferase"/>
</dbReference>
<feature type="region of interest" description="Disordered" evidence="3">
    <location>
        <begin position="109"/>
        <end position="129"/>
    </location>
</feature>
<evidence type="ECO:0000256" key="1">
    <source>
        <dbReference type="ARBA" id="ARBA00022679"/>
    </source>
</evidence>
<reference evidence="6" key="1">
    <citation type="submission" date="2023-07" db="EMBL/GenBank/DDBJ databases">
        <title>30 novel species of actinomycetes from the DSMZ collection.</title>
        <authorList>
            <person name="Nouioui I."/>
        </authorList>
    </citation>
    <scope>NUCLEOTIDE SEQUENCE [LARGE SCALE GENOMIC DNA]</scope>
    <source>
        <strain evidence="6">DSM 44915</strain>
    </source>
</reference>